<reference evidence="2" key="1">
    <citation type="submission" date="2022-10" db="EMBL/GenBank/DDBJ databases">
        <title>Tapping the CABI collections for fungal endophytes: first genome assemblies for Collariella, Neodidymelliopsis, Ascochyta clinopodiicola, Didymella pomorum, Didymosphaeria variabile, Neocosmospora piperis and Neocucurbitaria cava.</title>
        <authorList>
            <person name="Hill R."/>
        </authorList>
    </citation>
    <scope>NUCLEOTIDE SEQUENCE</scope>
    <source>
        <strain evidence="2">IMI 356814</strain>
    </source>
</reference>
<dbReference type="AlphaFoldDB" id="A0A9W9CH23"/>
<accession>A0A9W9CH23</accession>
<name>A0A9W9CH23_9PLEO</name>
<evidence type="ECO:0000313" key="3">
    <source>
        <dbReference type="Proteomes" id="UP001140560"/>
    </source>
</evidence>
<comment type="caution">
    <text evidence="2">The sequence shown here is derived from an EMBL/GenBank/DDBJ whole genome shotgun (WGS) entry which is preliminary data.</text>
</comment>
<organism evidence="2 3">
    <name type="scientific">Neocucurbitaria cava</name>
    <dbReference type="NCBI Taxonomy" id="798079"/>
    <lineage>
        <taxon>Eukaryota</taxon>
        <taxon>Fungi</taxon>
        <taxon>Dikarya</taxon>
        <taxon>Ascomycota</taxon>
        <taxon>Pezizomycotina</taxon>
        <taxon>Dothideomycetes</taxon>
        <taxon>Pleosporomycetidae</taxon>
        <taxon>Pleosporales</taxon>
        <taxon>Pleosporineae</taxon>
        <taxon>Cucurbitariaceae</taxon>
        <taxon>Neocucurbitaria</taxon>
    </lineage>
</organism>
<evidence type="ECO:0000256" key="1">
    <source>
        <dbReference type="SAM" id="Coils"/>
    </source>
</evidence>
<feature type="coiled-coil region" evidence="1">
    <location>
        <begin position="455"/>
        <end position="486"/>
    </location>
</feature>
<keyword evidence="1" id="KW-0175">Coiled coil</keyword>
<protein>
    <submittedName>
        <fullName evidence="2">Uncharacterized protein</fullName>
    </submittedName>
</protein>
<sequence length="520" mass="58769">MSKYAKRNELIVNYRNGETGTERATHCHEVGLVHRLERKTQDALEFHNERETHLEVVKELGSKFHTGISGQGLLTERTSQLHEAQSNLTAAEADKSMFEAQARDQRAAVERLTTTHEVAKQENLKLDTKLQQAVASLELATSRIAKMEAKAHRKDAELQQADDTTKRLSDIRRDFEATRVQLNQQKEATKLRADLLNITHKQLSLALDKIEEQRAELSAIQDEMDRAQGQTRDAQFAAAFHRHMVWLSHDRAEQLEAESSVLRDRVGTASRVNTEQSSKIRELHDRVDVSESTANDLRAQFSTATDTIRELRDGVDVSASTANNLRVKKINDARVSELQVELGCVKEVKSALEAEVEHLKERVACLGCYRGAVIKAAYQGIHRSSAQPDVSWISDNFVGGPDWNLNAPLSVIRKAQKADTKAIYKSIQAIVSRKEMTEQHLAQFMDTVKTQQPKYSAALRQMRQANEDLRSTLRRLSLDMAALEADKDHDIEELRSSLEEYKGFVKDLRAIIEYREGTGV</sequence>
<feature type="coiled-coil region" evidence="1">
    <location>
        <begin position="130"/>
        <end position="164"/>
    </location>
</feature>
<keyword evidence="3" id="KW-1185">Reference proteome</keyword>
<feature type="coiled-coil region" evidence="1">
    <location>
        <begin position="193"/>
        <end position="230"/>
    </location>
</feature>
<proteinExistence type="predicted"/>
<gene>
    <name evidence="2" type="ORF">N0V83_010830</name>
</gene>
<dbReference type="EMBL" id="JAPEUY010000022">
    <property type="protein sequence ID" value="KAJ4361889.1"/>
    <property type="molecule type" value="Genomic_DNA"/>
</dbReference>
<evidence type="ECO:0000313" key="2">
    <source>
        <dbReference type="EMBL" id="KAJ4361889.1"/>
    </source>
</evidence>
<dbReference type="Proteomes" id="UP001140560">
    <property type="component" value="Unassembled WGS sequence"/>
</dbReference>